<comment type="caution">
    <text evidence="1">The sequence shown here is derived from an EMBL/GenBank/DDBJ whole genome shotgun (WGS) entry which is preliminary data.</text>
</comment>
<gene>
    <name evidence="1" type="ORF">QAD02_003517</name>
</gene>
<proteinExistence type="predicted"/>
<protein>
    <submittedName>
        <fullName evidence="1">Uncharacterized protein</fullName>
    </submittedName>
</protein>
<dbReference type="Proteomes" id="UP001239111">
    <property type="component" value="Chromosome 3"/>
</dbReference>
<sequence>MIEKITSLLRDKSNYQFDVENGTFDVNEECVFNRIKEWHITENRSFDYTHDMDEGCIKYVIGEVLGTLIISEEVIELDMVNHRIEIFHYGDLESSNKPSPISIERVSDVISGECTSIKLKQSASQMACLARYLGLMIGDLIPKNNKPWKLYRISRKIIGLLSSPSYTETSKLIFGDYIRDYIDLYIELYDFLTPKFHFLLHYIRIK</sequence>
<organism evidence="1 2">
    <name type="scientific">Eretmocerus hayati</name>
    <dbReference type="NCBI Taxonomy" id="131215"/>
    <lineage>
        <taxon>Eukaryota</taxon>
        <taxon>Metazoa</taxon>
        <taxon>Ecdysozoa</taxon>
        <taxon>Arthropoda</taxon>
        <taxon>Hexapoda</taxon>
        <taxon>Insecta</taxon>
        <taxon>Pterygota</taxon>
        <taxon>Neoptera</taxon>
        <taxon>Endopterygota</taxon>
        <taxon>Hymenoptera</taxon>
        <taxon>Apocrita</taxon>
        <taxon>Proctotrupomorpha</taxon>
        <taxon>Chalcidoidea</taxon>
        <taxon>Aphelinidae</taxon>
        <taxon>Aphelininae</taxon>
        <taxon>Eretmocerus</taxon>
    </lineage>
</organism>
<keyword evidence="2" id="KW-1185">Reference proteome</keyword>
<reference evidence="1" key="1">
    <citation type="submission" date="2023-04" db="EMBL/GenBank/DDBJ databases">
        <title>A chromosome-level genome assembly of the parasitoid wasp Eretmocerus hayati.</title>
        <authorList>
            <person name="Zhong Y."/>
            <person name="Liu S."/>
            <person name="Liu Y."/>
        </authorList>
    </citation>
    <scope>NUCLEOTIDE SEQUENCE</scope>
    <source>
        <strain evidence="1">ZJU_SS_LIU_2023</strain>
    </source>
</reference>
<evidence type="ECO:0000313" key="1">
    <source>
        <dbReference type="EMBL" id="KAJ8672258.1"/>
    </source>
</evidence>
<name>A0ACC2NN70_9HYME</name>
<evidence type="ECO:0000313" key="2">
    <source>
        <dbReference type="Proteomes" id="UP001239111"/>
    </source>
</evidence>
<accession>A0ACC2NN70</accession>
<dbReference type="EMBL" id="CM056743">
    <property type="protein sequence ID" value="KAJ8672258.1"/>
    <property type="molecule type" value="Genomic_DNA"/>
</dbReference>